<dbReference type="Pfam" id="PF01337">
    <property type="entry name" value="Barstar"/>
    <property type="match status" value="1"/>
</dbReference>
<reference evidence="3 4" key="1">
    <citation type="submission" date="2020-08" db="EMBL/GenBank/DDBJ databases">
        <title>The genome sequence of Novosphingobium flavum 4Y4.</title>
        <authorList>
            <person name="Liu Y."/>
        </authorList>
    </citation>
    <scope>NUCLEOTIDE SEQUENCE [LARGE SCALE GENOMIC DNA]</scope>
    <source>
        <strain evidence="3 4">4Y4</strain>
    </source>
</reference>
<proteinExistence type="inferred from homology"/>
<dbReference type="AlphaFoldDB" id="A0A7X1KBR0"/>
<dbReference type="InterPro" id="IPR035905">
    <property type="entry name" value="Barstar-like_sf"/>
</dbReference>
<evidence type="ECO:0000313" key="4">
    <source>
        <dbReference type="Proteomes" id="UP000520156"/>
    </source>
</evidence>
<accession>A0A7X1KBR0</accession>
<evidence type="ECO:0000256" key="1">
    <source>
        <dbReference type="ARBA" id="ARBA00006845"/>
    </source>
</evidence>
<keyword evidence="4" id="KW-1185">Reference proteome</keyword>
<organism evidence="3 4">
    <name type="scientific">Novosphingobium aerophilum</name>
    <dbReference type="NCBI Taxonomy" id="2839843"/>
    <lineage>
        <taxon>Bacteria</taxon>
        <taxon>Pseudomonadati</taxon>
        <taxon>Pseudomonadota</taxon>
        <taxon>Alphaproteobacteria</taxon>
        <taxon>Sphingomonadales</taxon>
        <taxon>Sphingomonadaceae</taxon>
        <taxon>Novosphingobium</taxon>
    </lineage>
</organism>
<dbReference type="Gene3D" id="3.30.370.10">
    <property type="entry name" value="Barstar-like"/>
    <property type="match status" value="1"/>
</dbReference>
<evidence type="ECO:0000259" key="2">
    <source>
        <dbReference type="Pfam" id="PF01337"/>
    </source>
</evidence>
<dbReference type="EMBL" id="JACLAU010000007">
    <property type="protein sequence ID" value="MBC2651499.1"/>
    <property type="molecule type" value="Genomic_DNA"/>
</dbReference>
<feature type="domain" description="Barstar (barnase inhibitor)" evidence="2">
    <location>
        <begin position="2"/>
        <end position="64"/>
    </location>
</feature>
<gene>
    <name evidence="3" type="ORF">H7F49_07275</name>
</gene>
<name>A0A7X1KBR0_9SPHN</name>
<protein>
    <submittedName>
        <fullName evidence="3">Barstar family protein</fullName>
    </submittedName>
</protein>
<dbReference type="Proteomes" id="UP000520156">
    <property type="component" value="Unassembled WGS sequence"/>
</dbReference>
<dbReference type="InterPro" id="IPR000468">
    <property type="entry name" value="Barstar"/>
</dbReference>
<dbReference type="SUPFAM" id="SSF52038">
    <property type="entry name" value="Barstar-related"/>
    <property type="match status" value="1"/>
</dbReference>
<comment type="similarity">
    <text evidence="1">Belongs to the barstar family.</text>
</comment>
<sequence length="129" mass="14131">MLDGEAITSLEAFYDAVSVCLVPDIPWGRNLNAFNDLLRGGFGTPDEGFVLQWTASGRSREALGYPETVRQLQGQLKRCDPSFVAALTADLERAERGEGLTVFDWLVDIIRDHGPGGTEARDNVHLILA</sequence>
<evidence type="ECO:0000313" key="3">
    <source>
        <dbReference type="EMBL" id="MBC2651499.1"/>
    </source>
</evidence>
<comment type="caution">
    <text evidence="3">The sequence shown here is derived from an EMBL/GenBank/DDBJ whole genome shotgun (WGS) entry which is preliminary data.</text>
</comment>